<dbReference type="Proteomes" id="UP000443843">
    <property type="component" value="Unassembled WGS sequence"/>
</dbReference>
<keyword evidence="2" id="KW-1185">Reference proteome</keyword>
<sequence length="590" mass="65551">MSGSENDPGRLTYAGGYDAVLRQMEGRRDPFTFQDDEALPPGDCDLKSLRSEIVGALPVALKKSKSTFGYKCRELNEEFYGRPRLCYLNGLLIANLRRRDQPPQCAPLFRRIWAEEHAFMLSQLDARWLVSSVTTFADHGATEAQRRVGHALTVLFSTMKLYETERLFSGHAPDEPFPWRRKTSNALPLQMDPYAVTGGGLDVNMLGRLWDDAAGDEVIAPLAHHLLRALNADGRNVFRRLRLMREARQEGRAAPAPGVDFERDPQFDRHAVPVPGALAKAPPSWGVVATVKAPLDQIARFAAWHRELGAERVTLYLDAPETAQTGWLAGRDWLQVIPCDEAHWTRLGRRPKMHQLRQAANVQDAYDHAGTAWLAHVDVDEFLLPAGPLSDVLAAAPGEAALVHLHPVEMLAEPAPSDTRRFKTTARMAGQHKRVLQRLYPTFGEHLRGGYVSHLEGKVIARTGLAGVSPGIHFLNWKGKPATNRVIPQGSYVGHAHAPDFDSFMAHLPYRMHHGSYRKRENTDFRLADVIDFLQQQEGPGALAGFFEEVCTATPRLVADLDKSGMLVTREMPFDALVAKHFGGPPPEGA</sequence>
<name>A0A844W9F5_9RHOB</name>
<comment type="caution">
    <text evidence="1">The sequence shown here is derived from an EMBL/GenBank/DDBJ whole genome shotgun (WGS) entry which is preliminary data.</text>
</comment>
<evidence type="ECO:0000313" key="1">
    <source>
        <dbReference type="EMBL" id="MWB79534.1"/>
    </source>
</evidence>
<reference evidence="1 2" key="1">
    <citation type="submission" date="2019-11" db="EMBL/GenBank/DDBJ databases">
        <title>Pseudooceanicola pacifica sp. nov., isolated from deep-sea sediment of the Pacific Ocean.</title>
        <authorList>
            <person name="Lyu L."/>
        </authorList>
    </citation>
    <scope>NUCLEOTIDE SEQUENCE [LARGE SCALE GENOMIC DNA]</scope>
    <source>
        <strain evidence="1 2">216_PA32_1</strain>
    </source>
</reference>
<dbReference type="Pfam" id="PF13704">
    <property type="entry name" value="Glyco_tranf_2_4"/>
    <property type="match status" value="1"/>
</dbReference>
<dbReference type="GO" id="GO:0016740">
    <property type="term" value="F:transferase activity"/>
    <property type="evidence" value="ECO:0007669"/>
    <property type="project" value="UniProtKB-KW"/>
</dbReference>
<protein>
    <submittedName>
        <fullName evidence="1">Glycosyltransferase family 2 protein</fullName>
    </submittedName>
</protein>
<organism evidence="1 2">
    <name type="scientific">Pseudooceanicola pacificus</name>
    <dbReference type="NCBI Taxonomy" id="2676438"/>
    <lineage>
        <taxon>Bacteria</taxon>
        <taxon>Pseudomonadati</taxon>
        <taxon>Pseudomonadota</taxon>
        <taxon>Alphaproteobacteria</taxon>
        <taxon>Rhodobacterales</taxon>
        <taxon>Paracoccaceae</taxon>
        <taxon>Pseudooceanicola</taxon>
    </lineage>
</organism>
<keyword evidence="1" id="KW-0808">Transferase</keyword>
<gene>
    <name evidence="1" type="ORF">GLS40_15985</name>
</gene>
<dbReference type="AlphaFoldDB" id="A0A844W9F5"/>
<accession>A0A844W9F5</accession>
<dbReference type="EMBL" id="WNXQ01000012">
    <property type="protein sequence ID" value="MWB79534.1"/>
    <property type="molecule type" value="Genomic_DNA"/>
</dbReference>
<proteinExistence type="predicted"/>
<dbReference type="RefSeq" id="WP_160383661.1">
    <property type="nucleotide sequence ID" value="NZ_WNXQ01000012.1"/>
</dbReference>
<evidence type="ECO:0000313" key="2">
    <source>
        <dbReference type="Proteomes" id="UP000443843"/>
    </source>
</evidence>